<evidence type="ECO:0000256" key="1">
    <source>
        <dbReference type="SAM" id="SignalP"/>
    </source>
</evidence>
<dbReference type="PROSITE" id="PS51257">
    <property type="entry name" value="PROKAR_LIPOPROTEIN"/>
    <property type="match status" value="1"/>
</dbReference>
<name>A0A2M9YAA7_9LEPT</name>
<dbReference type="OrthoDB" id="346080at2"/>
<dbReference type="AlphaFoldDB" id="A0A2M9YAA7"/>
<feature type="chain" id="PRO_5014670672" description="Lipoprotein" evidence="1">
    <location>
        <begin position="23"/>
        <end position="284"/>
    </location>
</feature>
<accession>A0A2M9YAA7</accession>
<comment type="caution">
    <text evidence="2">The sequence shown here is derived from an EMBL/GenBank/DDBJ whole genome shotgun (WGS) entry which is preliminary data.</text>
</comment>
<proteinExistence type="predicted"/>
<gene>
    <name evidence="2" type="ORF">CH362_14965</name>
</gene>
<evidence type="ECO:0000313" key="2">
    <source>
        <dbReference type="EMBL" id="PJZ48500.1"/>
    </source>
</evidence>
<sequence length="284" mass="32051">MKNTIRNPLLFSLLTIFFFACHHPNSELPNPLPISKSETLKIEWKLIRPSAYTQQIFSPMLDKGDKTLFNQWTSSPITWEEGQLFQTTLQSDLGKPEPGEGTVKAIAVPIGSLLADDRSGLLEFLVFVQSKKGECQDRFSVQLTSFSRSSEDIIKILWMGAAHRIPYSVSKCLNDNDDPHIKTLARHSFYPTYHAFPFTYIANFFNTIPHVLTVNYYSTLDEAISQLPATIRYSFCSRLAAAPAGSVRCITSQTNTTPPILWKDHIRKPTSSELAKEITTEPSF</sequence>
<keyword evidence="1" id="KW-0732">Signal</keyword>
<dbReference type="Proteomes" id="UP000231926">
    <property type="component" value="Unassembled WGS sequence"/>
</dbReference>
<reference evidence="2 3" key="1">
    <citation type="submission" date="2017-07" db="EMBL/GenBank/DDBJ databases">
        <title>Leptospira spp. isolated from tropical soils.</title>
        <authorList>
            <person name="Thibeaux R."/>
            <person name="Iraola G."/>
            <person name="Ferres I."/>
            <person name="Bierque E."/>
            <person name="Girault D."/>
            <person name="Soupe-Gilbert M.-E."/>
            <person name="Picardeau M."/>
            <person name="Goarant C."/>
        </authorList>
    </citation>
    <scope>NUCLEOTIDE SEQUENCE [LARGE SCALE GENOMIC DNA]</scope>
    <source>
        <strain evidence="2 3">FH4-C-A2</strain>
    </source>
</reference>
<dbReference type="RefSeq" id="WP_100711123.1">
    <property type="nucleotide sequence ID" value="NZ_NPDR01000006.1"/>
</dbReference>
<organism evidence="2 3">
    <name type="scientific">Leptospira saintgironsiae</name>
    <dbReference type="NCBI Taxonomy" id="2023183"/>
    <lineage>
        <taxon>Bacteria</taxon>
        <taxon>Pseudomonadati</taxon>
        <taxon>Spirochaetota</taxon>
        <taxon>Spirochaetia</taxon>
        <taxon>Leptospirales</taxon>
        <taxon>Leptospiraceae</taxon>
        <taxon>Leptospira</taxon>
    </lineage>
</organism>
<keyword evidence="3" id="KW-1185">Reference proteome</keyword>
<evidence type="ECO:0008006" key="4">
    <source>
        <dbReference type="Google" id="ProtNLM"/>
    </source>
</evidence>
<dbReference type="EMBL" id="NPDR01000006">
    <property type="protein sequence ID" value="PJZ48500.1"/>
    <property type="molecule type" value="Genomic_DNA"/>
</dbReference>
<protein>
    <recommendedName>
        <fullName evidence="4">Lipoprotein</fullName>
    </recommendedName>
</protein>
<evidence type="ECO:0000313" key="3">
    <source>
        <dbReference type="Proteomes" id="UP000231926"/>
    </source>
</evidence>
<feature type="signal peptide" evidence="1">
    <location>
        <begin position="1"/>
        <end position="22"/>
    </location>
</feature>